<sequence>VQSYYQVSLNIEIDQPKLVGDVEADVCIIGGGYTGLSTALYLVKEGVNVLLLESNKLASGASGANGGQVSGGMRRDQFYLEKTLGVDYAKALWEIGEKSKYHAKDLIDKYQIKCDYKKGIAHPNHKQKYCEESQRYVDHMNKNYDYHDIVYLSDNEMRDVTGSNTYYGGSYDEGEAHCHPLNYALGIAKAAISAGAKIYENSPALSYKVNDDHVKVITKEGSIKAARVVLACNGYLGNLEKSLTSKILPMNNYIVATKPLDSQTIKKINPRDIAFADSRFVINYFRLSADKRLLFGGGENYSQELSKN</sequence>
<dbReference type="PANTHER" id="PTHR13847">
    <property type="entry name" value="SARCOSINE DEHYDROGENASE-RELATED"/>
    <property type="match status" value="1"/>
</dbReference>
<reference evidence="2" key="1">
    <citation type="submission" date="2018-05" db="EMBL/GenBank/DDBJ databases">
        <authorList>
            <person name="Lanie J.A."/>
            <person name="Ng W.-L."/>
            <person name="Kazmierczak K.M."/>
            <person name="Andrzejewski T.M."/>
            <person name="Davidsen T.M."/>
            <person name="Wayne K.J."/>
            <person name="Tettelin H."/>
            <person name="Glass J.I."/>
            <person name="Rusch D."/>
            <person name="Podicherti R."/>
            <person name="Tsui H.-C.T."/>
            <person name="Winkler M.E."/>
        </authorList>
    </citation>
    <scope>NUCLEOTIDE SEQUENCE</scope>
</reference>
<protein>
    <recommendedName>
        <fullName evidence="1">FAD dependent oxidoreductase domain-containing protein</fullName>
    </recommendedName>
</protein>
<accession>A0A382EI02</accession>
<dbReference type="GO" id="GO:0005737">
    <property type="term" value="C:cytoplasm"/>
    <property type="evidence" value="ECO:0007669"/>
    <property type="project" value="TreeGrafter"/>
</dbReference>
<organism evidence="2">
    <name type="scientific">marine metagenome</name>
    <dbReference type="NCBI Taxonomy" id="408172"/>
    <lineage>
        <taxon>unclassified sequences</taxon>
        <taxon>metagenomes</taxon>
        <taxon>ecological metagenomes</taxon>
    </lineage>
</organism>
<dbReference type="PANTHER" id="PTHR13847:SF281">
    <property type="entry name" value="FAD DEPENDENT OXIDOREDUCTASE DOMAIN-CONTAINING PROTEIN"/>
    <property type="match status" value="1"/>
</dbReference>
<feature type="domain" description="FAD dependent oxidoreductase" evidence="1">
    <location>
        <begin position="25"/>
        <end position="301"/>
    </location>
</feature>
<gene>
    <name evidence="2" type="ORF">METZ01_LOCUS203202</name>
</gene>
<dbReference type="Gene3D" id="3.30.9.10">
    <property type="entry name" value="D-Amino Acid Oxidase, subunit A, domain 2"/>
    <property type="match status" value="1"/>
</dbReference>
<feature type="non-terminal residue" evidence="2">
    <location>
        <position position="1"/>
    </location>
</feature>
<proteinExistence type="predicted"/>
<name>A0A382EI02_9ZZZZ</name>
<feature type="non-terminal residue" evidence="2">
    <location>
        <position position="308"/>
    </location>
</feature>
<dbReference type="AlphaFoldDB" id="A0A382EI02"/>
<dbReference type="SUPFAM" id="SSF51905">
    <property type="entry name" value="FAD/NAD(P)-binding domain"/>
    <property type="match status" value="1"/>
</dbReference>
<evidence type="ECO:0000259" key="1">
    <source>
        <dbReference type="Pfam" id="PF01266"/>
    </source>
</evidence>
<dbReference type="Pfam" id="PF01266">
    <property type="entry name" value="DAO"/>
    <property type="match status" value="1"/>
</dbReference>
<dbReference type="InterPro" id="IPR006076">
    <property type="entry name" value="FAD-dep_OxRdtase"/>
</dbReference>
<dbReference type="PRINTS" id="PR00420">
    <property type="entry name" value="RNGMNOXGNASE"/>
</dbReference>
<dbReference type="Gene3D" id="3.50.50.60">
    <property type="entry name" value="FAD/NAD(P)-binding domain"/>
    <property type="match status" value="1"/>
</dbReference>
<dbReference type="EMBL" id="UINC01044636">
    <property type="protein sequence ID" value="SVB50348.1"/>
    <property type="molecule type" value="Genomic_DNA"/>
</dbReference>
<evidence type="ECO:0000313" key="2">
    <source>
        <dbReference type="EMBL" id="SVB50348.1"/>
    </source>
</evidence>
<dbReference type="InterPro" id="IPR036188">
    <property type="entry name" value="FAD/NAD-bd_sf"/>
</dbReference>